<dbReference type="Proteomes" id="UP001259982">
    <property type="component" value="Unassembled WGS sequence"/>
</dbReference>
<organism evidence="3 4">
    <name type="scientific">Spectribacter acetivorans</name>
    <dbReference type="NCBI Taxonomy" id="3075603"/>
    <lineage>
        <taxon>Bacteria</taxon>
        <taxon>Pseudomonadati</taxon>
        <taxon>Pseudomonadota</taxon>
        <taxon>Gammaproteobacteria</taxon>
        <taxon>Salinisphaerales</taxon>
        <taxon>Salinisphaeraceae</taxon>
        <taxon>Spectribacter</taxon>
    </lineage>
</organism>
<accession>A0ABU3B8J7</accession>
<dbReference type="InterPro" id="IPR052039">
    <property type="entry name" value="Caspase-related_regulators"/>
</dbReference>
<dbReference type="Gene3D" id="1.10.287.1490">
    <property type="match status" value="1"/>
</dbReference>
<sequence length="579" mass="63149">MLMLAGCAAGLPKTTSDTGEPASESEQIAKMQIVDCLLPGQLRRLGDTTYMTQRRPIKTTAADCNIRGGEYTAYDRADYKTALKVWLPEAKAGDAEAQVNVGEIFEKGLGSEPNYEAAVIWYEKAAKQGNERGLFNLGTMYEQGKGVEESRVKALNLYRQAWGLSEDSVIFQETARAEQRKLEAKLSKQLEQKQSQIRALQRQIESLQGKLEARSRAAQTSAEDRQAMAAEIQSLKDVVSSLNDSRDEVEQQLASLEDEAAKANAEPEPSQQVADASSSGPAAEADTGAAKMREPASADAETADQADGASGAPAGIRVDDMDFGQYYALVIGNRDYVSIQDLDTPITDAQAIASLLESKYGFQVERLIDADRLTIMKTINSLHGKLDDNDNLLIYYAGHGSLVDLGQRDVGYWLPTNADPPPDDSRWVPNEFITGHLGRFNAKRVLVIADSCYGGLLSSAPGHLMLGDNTKDAGREYMRYKLPRRSRLLLSSGGDKPVIDSVGDEHSIFAGELIKTLRSNQEIMTVAELFETLNSAVSQRARASNISQQPELKSIKGAGHEVGDFFFVPQQVSSPVAQR</sequence>
<dbReference type="Pfam" id="PF00656">
    <property type="entry name" value="Peptidase_C14"/>
    <property type="match status" value="1"/>
</dbReference>
<feature type="domain" description="Peptidase C14 caspase" evidence="2">
    <location>
        <begin position="327"/>
        <end position="554"/>
    </location>
</feature>
<dbReference type="InterPro" id="IPR011990">
    <property type="entry name" value="TPR-like_helical_dom_sf"/>
</dbReference>
<reference evidence="3 4" key="1">
    <citation type="submission" date="2023-09" db="EMBL/GenBank/DDBJ databases">
        <authorList>
            <person name="Rey-Velasco X."/>
        </authorList>
    </citation>
    <scope>NUCLEOTIDE SEQUENCE [LARGE SCALE GENOMIC DNA]</scope>
    <source>
        <strain evidence="3 4">P385</strain>
    </source>
</reference>
<evidence type="ECO:0000259" key="2">
    <source>
        <dbReference type="Pfam" id="PF00656"/>
    </source>
</evidence>
<evidence type="ECO:0000313" key="4">
    <source>
        <dbReference type="Proteomes" id="UP001259982"/>
    </source>
</evidence>
<dbReference type="InterPro" id="IPR029030">
    <property type="entry name" value="Caspase-like_dom_sf"/>
</dbReference>
<protein>
    <submittedName>
        <fullName evidence="3">Caspase family protein</fullName>
    </submittedName>
</protein>
<dbReference type="Gene3D" id="3.40.50.1460">
    <property type="match status" value="1"/>
</dbReference>
<dbReference type="RefSeq" id="WP_311659004.1">
    <property type="nucleotide sequence ID" value="NZ_JAVRHY010000008.1"/>
</dbReference>
<dbReference type="EMBL" id="JAVRHY010000008">
    <property type="protein sequence ID" value="MDT0618799.1"/>
    <property type="molecule type" value="Genomic_DNA"/>
</dbReference>
<dbReference type="InterPro" id="IPR006597">
    <property type="entry name" value="Sel1-like"/>
</dbReference>
<dbReference type="Pfam" id="PF08238">
    <property type="entry name" value="Sel1"/>
    <property type="match status" value="2"/>
</dbReference>
<dbReference type="PANTHER" id="PTHR22576:SF37">
    <property type="entry name" value="MUCOSA-ASSOCIATED LYMPHOID TISSUE LYMPHOMA TRANSLOCATION PROTEIN 1"/>
    <property type="match status" value="1"/>
</dbReference>
<comment type="caution">
    <text evidence="3">The sequence shown here is derived from an EMBL/GenBank/DDBJ whole genome shotgun (WGS) entry which is preliminary data.</text>
</comment>
<gene>
    <name evidence="3" type="ORF">RM531_09970</name>
</gene>
<dbReference type="InterPro" id="IPR011600">
    <property type="entry name" value="Pept_C14_caspase"/>
</dbReference>
<evidence type="ECO:0000256" key="1">
    <source>
        <dbReference type="SAM" id="MobiDB-lite"/>
    </source>
</evidence>
<dbReference type="PANTHER" id="PTHR22576">
    <property type="entry name" value="MUCOSA ASSOCIATED LYMPHOID TISSUE LYMPHOMA TRANSLOCATION PROTEIN 1/PARACASPASE"/>
    <property type="match status" value="1"/>
</dbReference>
<name>A0ABU3B8J7_9GAMM</name>
<dbReference type="Gene3D" id="1.25.40.10">
    <property type="entry name" value="Tetratricopeptide repeat domain"/>
    <property type="match status" value="1"/>
</dbReference>
<evidence type="ECO:0000313" key="3">
    <source>
        <dbReference type="EMBL" id="MDT0618799.1"/>
    </source>
</evidence>
<dbReference type="SMART" id="SM00671">
    <property type="entry name" value="SEL1"/>
    <property type="match status" value="2"/>
</dbReference>
<feature type="region of interest" description="Disordered" evidence="1">
    <location>
        <begin position="259"/>
        <end position="315"/>
    </location>
</feature>
<dbReference type="SUPFAM" id="SSF81901">
    <property type="entry name" value="HCP-like"/>
    <property type="match status" value="1"/>
</dbReference>
<proteinExistence type="predicted"/>
<keyword evidence="4" id="KW-1185">Reference proteome</keyword>
<dbReference type="SUPFAM" id="SSF52129">
    <property type="entry name" value="Caspase-like"/>
    <property type="match status" value="1"/>
</dbReference>
<feature type="compositionally biased region" description="Polar residues" evidence="1">
    <location>
        <begin position="269"/>
        <end position="280"/>
    </location>
</feature>